<dbReference type="Proteomes" id="UP001162501">
    <property type="component" value="Unassembled WGS sequence"/>
</dbReference>
<protein>
    <submittedName>
        <fullName evidence="1">Uncharacterized protein</fullName>
    </submittedName>
</protein>
<evidence type="ECO:0000313" key="1">
    <source>
        <dbReference type="EMBL" id="CAM9184647.1"/>
    </source>
</evidence>
<accession>A0ACB1KG89</accession>
<comment type="caution">
    <text evidence="1">The sequence shown here is derived from an EMBL/GenBank/DDBJ whole genome shotgun (WGS) entry which is preliminary data.</text>
</comment>
<gene>
    <name evidence="1" type="ORF">MRATA1EN22A_LOCUS29562</name>
</gene>
<organism evidence="1 2">
    <name type="scientific">Rangifer tarandus platyrhynchus</name>
    <name type="common">Svalbard reindeer</name>
    <dbReference type="NCBI Taxonomy" id="3082113"/>
    <lineage>
        <taxon>Eukaryota</taxon>
        <taxon>Metazoa</taxon>
        <taxon>Chordata</taxon>
        <taxon>Craniata</taxon>
        <taxon>Vertebrata</taxon>
        <taxon>Euteleostomi</taxon>
        <taxon>Mammalia</taxon>
        <taxon>Eutheria</taxon>
        <taxon>Laurasiatheria</taxon>
        <taxon>Artiodactyla</taxon>
        <taxon>Ruminantia</taxon>
        <taxon>Pecora</taxon>
        <taxon>Cervidae</taxon>
        <taxon>Odocoileinae</taxon>
        <taxon>Rangifer</taxon>
    </lineage>
</organism>
<dbReference type="EMBL" id="CATOBB020000752">
    <property type="protein sequence ID" value="CAM9184647.1"/>
    <property type="molecule type" value="Genomic_DNA"/>
</dbReference>
<proteinExistence type="predicted"/>
<evidence type="ECO:0000313" key="2">
    <source>
        <dbReference type="Proteomes" id="UP001162501"/>
    </source>
</evidence>
<sequence length="98" mass="11580">MHYKGVHLLYQTCSCCNAIVIVFSPTADKSQIVSAACSCYSVIVILHQSHILGGAPHWRRPKQRSSSRRKWRRRKWRLRRYTRFETSGTRQHKPGNWR</sequence>
<name>A0ACB1KG89_RANTA</name>
<feature type="non-terminal residue" evidence="1">
    <location>
        <position position="98"/>
    </location>
</feature>
<reference evidence="1" key="1">
    <citation type="submission" date="2025-03" db="EMBL/GenBank/DDBJ databases">
        <authorList>
            <consortium name="ELIXIR-Norway"/>
            <consortium name="Elixir Norway"/>
        </authorList>
    </citation>
    <scope>NUCLEOTIDE SEQUENCE</scope>
</reference>